<keyword evidence="2" id="KW-0472">Membrane</keyword>
<gene>
    <name evidence="4" type="ORF">TrRE_jg1345</name>
</gene>
<feature type="compositionally biased region" description="Basic and acidic residues" evidence="1">
    <location>
        <begin position="962"/>
        <end position="976"/>
    </location>
</feature>
<organism evidence="4 5">
    <name type="scientific">Triparma retinervis</name>
    <dbReference type="NCBI Taxonomy" id="2557542"/>
    <lineage>
        <taxon>Eukaryota</taxon>
        <taxon>Sar</taxon>
        <taxon>Stramenopiles</taxon>
        <taxon>Ochrophyta</taxon>
        <taxon>Bolidophyceae</taxon>
        <taxon>Parmales</taxon>
        <taxon>Triparmaceae</taxon>
        <taxon>Triparma</taxon>
    </lineage>
</organism>
<dbReference type="AlphaFoldDB" id="A0A9W7KS96"/>
<evidence type="ECO:0000313" key="4">
    <source>
        <dbReference type="EMBL" id="GMI09606.1"/>
    </source>
</evidence>
<accession>A0A9W7KS96</accession>
<dbReference type="Pfam" id="PF22673">
    <property type="entry name" value="MCP-like_PDC_1"/>
    <property type="match status" value="1"/>
</dbReference>
<dbReference type="InterPro" id="IPR029151">
    <property type="entry name" value="Sensor-like_sf"/>
</dbReference>
<protein>
    <recommendedName>
        <fullName evidence="6">VWFA domain-containing protein</fullName>
    </recommendedName>
</protein>
<dbReference type="OrthoDB" id="202775at2759"/>
<dbReference type="SUPFAM" id="SSF103190">
    <property type="entry name" value="Sensory domain-like"/>
    <property type="match status" value="1"/>
</dbReference>
<feature type="compositionally biased region" description="Low complexity" evidence="1">
    <location>
        <begin position="982"/>
        <end position="991"/>
    </location>
</feature>
<feature type="transmembrane region" description="Helical" evidence="2">
    <location>
        <begin position="873"/>
        <end position="895"/>
    </location>
</feature>
<dbReference type="PANTHER" id="PTHR10166:SF37">
    <property type="entry name" value="STOLID, ISOFORM H"/>
    <property type="match status" value="1"/>
</dbReference>
<evidence type="ECO:0000313" key="5">
    <source>
        <dbReference type="Proteomes" id="UP001165082"/>
    </source>
</evidence>
<evidence type="ECO:0000256" key="1">
    <source>
        <dbReference type="SAM" id="MobiDB-lite"/>
    </source>
</evidence>
<evidence type="ECO:0000256" key="2">
    <source>
        <dbReference type="SAM" id="Phobius"/>
    </source>
</evidence>
<feature type="region of interest" description="Disordered" evidence="1">
    <location>
        <begin position="955"/>
        <end position="991"/>
    </location>
</feature>
<evidence type="ECO:0000256" key="3">
    <source>
        <dbReference type="SAM" id="SignalP"/>
    </source>
</evidence>
<feature type="signal peptide" evidence="3">
    <location>
        <begin position="1"/>
        <end position="18"/>
    </location>
</feature>
<evidence type="ECO:0008006" key="6">
    <source>
        <dbReference type="Google" id="ProtNLM"/>
    </source>
</evidence>
<dbReference type="Gene3D" id="3.30.450.20">
    <property type="entry name" value="PAS domain"/>
    <property type="match status" value="2"/>
</dbReference>
<feature type="chain" id="PRO_5040797120" description="VWFA domain-containing protein" evidence="3">
    <location>
        <begin position="19"/>
        <end position="991"/>
    </location>
</feature>
<keyword evidence="2" id="KW-1133">Transmembrane helix</keyword>
<sequence>MILLLFLFFIVLPSPVAAVSGSRRLGSKNRRLGFDPIALDNAEAFAGSLDNIWTDILSLGTVDDIVGDQPKHKIERNNEAETSEVYMEDINTFLSSVSSILEAQRNVIEATYGLKTESINDPCILPNLATTDSDYPSDLHYSMEHAESISTQACIIKTPESEATLSSEFAAWAPVLMDVISGEPDVLWQYFGDASSGNAFLYPAFPWPGYDWDPRARPWYTTAASGPKDSIIVLDITRYENIAHANEIVSTYLSGLSGEDYVNVVAKNQFVVRSDCFGGTLARATPDNIIEIERFLAELGVLVYSDLGGAFSEAMDMAIATRDQDGGTGCELNVILVTDRNEITPSELKLIEEAISKRAQTVAVTEDNNPTGLHMFNIHVGEESRTSSSSTLASLKCLALGISARTAPSGGTAAVNVILFAIFDYFGNAQNAGQMQQVKWSQPYDDASGSGLIVTATINCYVDGVFVGVMAADVGLGYLASVISSARVGSSYGSLINTNGELNVTDSKSHTKGSYKFSPSAFVNEGAYLADTETWDSGAQNLNNLVDPSVFHAGEAMIAEIEAMSNVMDLWLQTPVPDYILARYCGSIQGTLYLLPGQYIAHPPYDPRVRPWYTRAIANNLRALSVSTPYETAAEGGEMVISVSKPIVASDTKEVVGVAAVDISYEDFSNFFRNSSAAYKSNSVTDFTMVIDKNALVVVHDEVEMDLTFIGELEPGLTASMIEQEILIEQYTDVTPSNARFTTMVIDTIFTEGGYTFEASVAPSHCIGGSYKITAVPNSNLFVVVVSNFEQKYTCPSVGLPPIQELVDTSDECSAVETVDENPSDVKSSTICPYFLVNKQVLLNMDQKDGVTSCPSALDIDQEAEGPTWFSKLGITAVVSICAGFITIITTLILFRVRYKAAHTVIKSSKTQQEKLDEIHKKLHERQKAGSTKNLTQLSMNTLQRKQIELQRAMDVQLESSRQSEKEGQKGSEAERGGGGATAAVVPVGGG</sequence>
<reference evidence="4" key="1">
    <citation type="submission" date="2022-07" db="EMBL/GenBank/DDBJ databases">
        <title>Genome analysis of Parmales, a sister group of diatoms, reveals the evolutionary specialization of diatoms from phago-mixotrophs to photoautotrophs.</title>
        <authorList>
            <person name="Ban H."/>
            <person name="Sato S."/>
            <person name="Yoshikawa S."/>
            <person name="Kazumasa Y."/>
            <person name="Nakamura Y."/>
            <person name="Ichinomiya M."/>
            <person name="Saitoh K."/>
            <person name="Sato N."/>
            <person name="Blanc-Mathieu R."/>
            <person name="Endo H."/>
            <person name="Kuwata A."/>
            <person name="Ogata H."/>
        </authorList>
    </citation>
    <scope>NUCLEOTIDE SEQUENCE</scope>
</reference>
<dbReference type="EMBL" id="BRXZ01000326">
    <property type="protein sequence ID" value="GMI09606.1"/>
    <property type="molecule type" value="Genomic_DNA"/>
</dbReference>
<dbReference type="Proteomes" id="UP001165082">
    <property type="component" value="Unassembled WGS sequence"/>
</dbReference>
<dbReference type="CDD" id="cd12913">
    <property type="entry name" value="PDC1_MCP_like"/>
    <property type="match status" value="1"/>
</dbReference>
<keyword evidence="2" id="KW-0812">Transmembrane</keyword>
<name>A0A9W7KS96_9STRA</name>
<keyword evidence="5" id="KW-1185">Reference proteome</keyword>
<proteinExistence type="predicted"/>
<keyword evidence="3" id="KW-0732">Signal</keyword>
<dbReference type="InterPro" id="IPR051173">
    <property type="entry name" value="Ca_channel_alpha-2/delta"/>
</dbReference>
<comment type="caution">
    <text evidence="4">The sequence shown here is derived from an EMBL/GenBank/DDBJ whole genome shotgun (WGS) entry which is preliminary data.</text>
</comment>
<dbReference type="PANTHER" id="PTHR10166">
    <property type="entry name" value="VOLTAGE-DEPENDENT CALCIUM CHANNEL SUBUNIT ALPHA-2/DELTA-RELATED"/>
    <property type="match status" value="1"/>
</dbReference>